<proteinExistence type="predicted"/>
<dbReference type="EMBL" id="WQMT02000010">
    <property type="protein sequence ID" value="KAG9218172.1"/>
    <property type="molecule type" value="Genomic_DNA"/>
</dbReference>
<protein>
    <submittedName>
        <fullName evidence="1">Uncharacterized protein</fullName>
    </submittedName>
</protein>
<reference evidence="1 2" key="1">
    <citation type="journal article" date="2021" name="Appl. Environ. Microbiol.">
        <title>Genetic linkage and physical mapping for an oyster mushroom Pleurotus cornucopiae and QTL analysis for the trait cap color.</title>
        <authorList>
            <person name="Zhang Y."/>
            <person name="Gao W."/>
            <person name="Sonnenberg A."/>
            <person name="Chen Q."/>
            <person name="Zhang J."/>
            <person name="Huang C."/>
        </authorList>
    </citation>
    <scope>NUCLEOTIDE SEQUENCE [LARGE SCALE GENOMIC DNA]</scope>
    <source>
        <strain evidence="1">CCMSSC00406</strain>
    </source>
</reference>
<dbReference type="Proteomes" id="UP000824881">
    <property type="component" value="Unassembled WGS sequence"/>
</dbReference>
<evidence type="ECO:0000313" key="1">
    <source>
        <dbReference type="EMBL" id="KAG9218172.1"/>
    </source>
</evidence>
<evidence type="ECO:0000313" key="2">
    <source>
        <dbReference type="Proteomes" id="UP000824881"/>
    </source>
</evidence>
<name>A0ACB7IIX0_PLECO</name>
<accession>A0ACB7IIX0</accession>
<keyword evidence="2" id="KW-1185">Reference proteome</keyword>
<gene>
    <name evidence="1" type="ORF">CCMSSC00406_0008111</name>
</gene>
<sequence length="508" mass="55979">MASVTKGKAREGEKEAMVRELEEFTILADEFKSDAATREKEAMMRKLQEFGIRLIDEFESNPATGKVVAMENEVMVRKVEELTMRLVNEFRSNPATASSRPTTGLRTVPVEAQHSTTQKAYVLTTQPQDGAHCQDVECILRSAAAKQELIEYPMFPQPTALLASREDDGGQGVGEASPPYRIAPIPSKGLGMIATRAIPQGSLVAGERPLLIVPKMQRIPDSTKFTSNATVRRRRLAIFNEVEKEFRVAFARMDPANQEAYMALHNAHRDDGSGPLLGIMRTNAYRVCILEGEPYSGVFKDLSRINHSCSPNTIYHFDRASLSMLFFAARDIPAGAEITSGYCDTLQPHATRAQALKPYGIRCTCAACINPTASDANRLRISHVTDAVPAIIRWAGKPALPDGLLLRPTLAMLELIKTEGLEGDPVYVRVLYHIVLVLQVLAVTGCSDSSMLLLVTKQWATLRGCFAKPDREEQTKFMAEMESVTTAALARSVVRERAVESNLQGNIQ</sequence>
<comment type="caution">
    <text evidence="1">The sequence shown here is derived from an EMBL/GenBank/DDBJ whole genome shotgun (WGS) entry which is preliminary data.</text>
</comment>
<organism evidence="1 2">
    <name type="scientific">Pleurotus cornucopiae</name>
    <name type="common">Cornucopia mushroom</name>
    <dbReference type="NCBI Taxonomy" id="5321"/>
    <lineage>
        <taxon>Eukaryota</taxon>
        <taxon>Fungi</taxon>
        <taxon>Dikarya</taxon>
        <taxon>Basidiomycota</taxon>
        <taxon>Agaricomycotina</taxon>
        <taxon>Agaricomycetes</taxon>
        <taxon>Agaricomycetidae</taxon>
        <taxon>Agaricales</taxon>
        <taxon>Pleurotineae</taxon>
        <taxon>Pleurotaceae</taxon>
        <taxon>Pleurotus</taxon>
    </lineage>
</organism>